<name>A0ABW9F9C9_9NOCA</name>
<sequence length="169" mass="18231">MRLAEHWNHDSLSWRIPLADSFSGAVAGPGLDPPESWVQALAAVARDLRCLTFGRGVPVDRLEWNLVIDSEYRVAIGWEGSGGVSGFACGQGLTMDATFGEAAVWVADTVQGELAGYDFVQWPSRGRHLLAPRLISGEPAWVDPHGDVTIGRIGQLCGHTDRWPEVVGG</sequence>
<evidence type="ECO:0000313" key="1">
    <source>
        <dbReference type="EMBL" id="MFM1721874.1"/>
    </source>
</evidence>
<protein>
    <submittedName>
        <fullName evidence="1">Uncharacterized protein</fullName>
    </submittedName>
</protein>
<dbReference type="Proteomes" id="UP001629745">
    <property type="component" value="Unassembled WGS sequence"/>
</dbReference>
<keyword evidence="2" id="KW-1185">Reference proteome</keyword>
<proteinExistence type="predicted"/>
<comment type="caution">
    <text evidence="1">The sequence shown here is derived from an EMBL/GenBank/DDBJ whole genome shotgun (WGS) entry which is preliminary data.</text>
</comment>
<dbReference type="EMBL" id="JBDLNV010000001">
    <property type="protein sequence ID" value="MFM1721874.1"/>
    <property type="molecule type" value="Genomic_DNA"/>
</dbReference>
<reference evidence="1 2" key="1">
    <citation type="submission" date="2023-11" db="EMBL/GenBank/DDBJ databases">
        <authorList>
            <person name="Val-Calvo J."/>
            <person name="Scortti M."/>
            <person name="Vazquez-Boland J."/>
        </authorList>
    </citation>
    <scope>NUCLEOTIDE SEQUENCE [LARGE SCALE GENOMIC DNA]</scope>
    <source>
        <strain evidence="1 2">PAM 2766</strain>
    </source>
</reference>
<organism evidence="1 2">
    <name type="scientific">Rhodococcus parequi</name>
    <dbReference type="NCBI Taxonomy" id="3137122"/>
    <lineage>
        <taxon>Bacteria</taxon>
        <taxon>Bacillati</taxon>
        <taxon>Actinomycetota</taxon>
        <taxon>Actinomycetes</taxon>
        <taxon>Mycobacteriales</taxon>
        <taxon>Nocardiaceae</taxon>
        <taxon>Rhodococcus</taxon>
    </lineage>
</organism>
<accession>A0ABW9F9C9</accession>
<evidence type="ECO:0000313" key="2">
    <source>
        <dbReference type="Proteomes" id="UP001629745"/>
    </source>
</evidence>
<dbReference type="RefSeq" id="WP_420162483.1">
    <property type="nucleotide sequence ID" value="NZ_JBDLNV010000001.1"/>
</dbReference>
<gene>
    <name evidence="1" type="ORF">ABEU20_000406</name>
</gene>